<evidence type="ECO:0000313" key="3">
    <source>
        <dbReference type="EMBL" id="JAT47134.1"/>
    </source>
</evidence>
<gene>
    <name evidence="3" type="primary">trmFO_0</name>
    <name evidence="3" type="ORF">g.49836</name>
</gene>
<accession>A0A1D1XXK9</accession>
<dbReference type="GO" id="GO:0032259">
    <property type="term" value="P:methylation"/>
    <property type="evidence" value="ECO:0007669"/>
    <property type="project" value="UniProtKB-KW"/>
</dbReference>
<keyword evidence="2" id="KW-1133">Transmembrane helix</keyword>
<organism evidence="3">
    <name type="scientific">Anthurium amnicola</name>
    <dbReference type="NCBI Taxonomy" id="1678845"/>
    <lineage>
        <taxon>Eukaryota</taxon>
        <taxon>Viridiplantae</taxon>
        <taxon>Streptophyta</taxon>
        <taxon>Embryophyta</taxon>
        <taxon>Tracheophyta</taxon>
        <taxon>Spermatophyta</taxon>
        <taxon>Magnoliopsida</taxon>
        <taxon>Liliopsida</taxon>
        <taxon>Araceae</taxon>
        <taxon>Pothoideae</taxon>
        <taxon>Potheae</taxon>
        <taxon>Anthurium</taxon>
    </lineage>
</organism>
<dbReference type="AlphaFoldDB" id="A0A1D1XXK9"/>
<keyword evidence="3" id="KW-0489">Methyltransferase</keyword>
<proteinExistence type="predicted"/>
<feature type="region of interest" description="Disordered" evidence="1">
    <location>
        <begin position="115"/>
        <end position="143"/>
    </location>
</feature>
<evidence type="ECO:0000256" key="1">
    <source>
        <dbReference type="SAM" id="MobiDB-lite"/>
    </source>
</evidence>
<keyword evidence="2" id="KW-0812">Transmembrane</keyword>
<dbReference type="PANTHER" id="PTHR35482">
    <property type="entry name" value="CYTOCHROME C OXIDASE SUBUNIT"/>
    <property type="match status" value="1"/>
</dbReference>
<dbReference type="GO" id="GO:0008168">
    <property type="term" value="F:methyltransferase activity"/>
    <property type="evidence" value="ECO:0007669"/>
    <property type="project" value="UniProtKB-KW"/>
</dbReference>
<keyword evidence="2" id="KW-0472">Membrane</keyword>
<sequence>QLSLKWKKFEAAEEKAPAFTNLLLFAGRQGWSSSMASISPSTLVSPPTISIAAASSPTSPKPALISPPKHAKGRRFSTLKLRASPSDSPARTRGEEAESPDRVKLSFAKANVYQNAKLPLPEENPVGEDEPRMGGGDSGSQVPNSVKLAMERARDYKNNRGAGAEPIGAPEASNGSVVPKPVKLATESSGEYKKNAGAVEEPGGVSEGSSQLGRAVPDSVKLAMERAREYKKNKGTVGGVGSIALKQPDKTGLEKAEMSKREKMVVNNKVQRPEELKVSSLDFLGLDFSEKKNRGVPAGLVPLVDPFSDGELPEVEIIVGDASKFESSAPSKLNLNEVDENVGLYKPKVSTWGVFPRPSNISKTFGGGRNIRPGEVLESVEVKVAKEEHTRQLVASYRTKIGSTIDAKMKTECEKSLKEGDHLMDIGKLRQALPYYEKIMKQLAFQTELHGIAALQWSICQDSLSRPNEARVMYERLQSHPNVKVSKKARQYMFGFQAMEVMKVASSSIPSTTGYENYFDAFLEDDVNYAPAAVEQDENAAWQALPYLIFLVSPVFIVLGIAIRKSVGH</sequence>
<dbReference type="PANTHER" id="PTHR35482:SF1">
    <property type="entry name" value="CYTOCHROME C OXIDASE SUBUNIT"/>
    <property type="match status" value="1"/>
</dbReference>
<feature type="compositionally biased region" description="Basic and acidic residues" evidence="1">
    <location>
        <begin position="90"/>
        <end position="103"/>
    </location>
</feature>
<feature type="compositionally biased region" description="Low complexity" evidence="1">
    <location>
        <begin position="161"/>
        <end position="172"/>
    </location>
</feature>
<feature type="compositionally biased region" description="Low complexity" evidence="1">
    <location>
        <begin position="53"/>
        <end position="63"/>
    </location>
</feature>
<feature type="transmembrane region" description="Helical" evidence="2">
    <location>
        <begin position="544"/>
        <end position="563"/>
    </location>
</feature>
<keyword evidence="3" id="KW-0808">Transferase</keyword>
<feature type="region of interest" description="Disordered" evidence="1">
    <location>
        <begin position="158"/>
        <end position="218"/>
    </location>
</feature>
<reference evidence="3" key="1">
    <citation type="submission" date="2015-07" db="EMBL/GenBank/DDBJ databases">
        <title>Transcriptome Assembly of Anthurium amnicola.</title>
        <authorList>
            <person name="Suzuki J."/>
        </authorList>
    </citation>
    <scope>NUCLEOTIDE SEQUENCE</scope>
</reference>
<dbReference type="EMBL" id="GDJX01020802">
    <property type="protein sequence ID" value="JAT47134.1"/>
    <property type="molecule type" value="Transcribed_RNA"/>
</dbReference>
<evidence type="ECO:0000256" key="2">
    <source>
        <dbReference type="SAM" id="Phobius"/>
    </source>
</evidence>
<feature type="non-terminal residue" evidence="3">
    <location>
        <position position="1"/>
    </location>
</feature>
<feature type="region of interest" description="Disordered" evidence="1">
    <location>
        <begin position="53"/>
        <end position="103"/>
    </location>
</feature>
<protein>
    <submittedName>
        <fullName evidence="3">Methylenetetrahydrofolate--tRNA-(Uracil-5-)-methyltransferase TrmFO</fullName>
    </submittedName>
</protein>
<name>A0A1D1XXK9_9ARAE</name>